<dbReference type="RefSeq" id="WP_309147580.1">
    <property type="nucleotide sequence ID" value="NZ_JACHVZ010000013.1"/>
</dbReference>
<reference evidence="3 4" key="1">
    <citation type="submission" date="2018-06" db="EMBL/GenBank/DDBJ databases">
        <title>Genomic Encyclopedia of Type Strains, Phase IV (KMG-V): Genome sequencing to study the core and pangenomes of soil and plant-associated prokaryotes.</title>
        <authorList>
            <person name="Whitman W."/>
        </authorList>
    </citation>
    <scope>NUCLEOTIDE SEQUENCE [LARGE SCALE GENOMIC DNA]</scope>
    <source>
        <strain evidence="3 4">SRCL-318</strain>
    </source>
</reference>
<dbReference type="AlphaFoldDB" id="A0A2U1ABH3"/>
<dbReference type="Gene3D" id="3.40.50.300">
    <property type="entry name" value="P-loop containing nucleotide triphosphate hydrolases"/>
    <property type="match status" value="1"/>
</dbReference>
<feature type="compositionally biased region" description="Basic residues" evidence="1">
    <location>
        <begin position="1"/>
        <end position="14"/>
    </location>
</feature>
<dbReference type="InterPro" id="IPR037066">
    <property type="entry name" value="Plug_dom_sf"/>
</dbReference>
<accession>A0A2U1ABH3</accession>
<dbReference type="Pfam" id="PF02492">
    <property type="entry name" value="cobW"/>
    <property type="match status" value="1"/>
</dbReference>
<comment type="caution">
    <text evidence="3">The sequence shown here is derived from an EMBL/GenBank/DDBJ whole genome shotgun (WGS) entry which is preliminary data.</text>
</comment>
<evidence type="ECO:0000313" key="4">
    <source>
        <dbReference type="Proteomes" id="UP000247772"/>
    </source>
</evidence>
<organism evidence="3 4">
    <name type="scientific">Paraburkholderia silvatlantica</name>
    <dbReference type="NCBI Taxonomy" id="321895"/>
    <lineage>
        <taxon>Bacteria</taxon>
        <taxon>Pseudomonadati</taxon>
        <taxon>Pseudomonadota</taxon>
        <taxon>Betaproteobacteria</taxon>
        <taxon>Burkholderiales</taxon>
        <taxon>Burkholderiaceae</taxon>
        <taxon>Paraburkholderia</taxon>
    </lineage>
</organism>
<dbReference type="SUPFAM" id="SSF56935">
    <property type="entry name" value="Porins"/>
    <property type="match status" value="1"/>
</dbReference>
<dbReference type="EMBL" id="QJSQ01000004">
    <property type="protein sequence ID" value="PYE25567.1"/>
    <property type="molecule type" value="Genomic_DNA"/>
</dbReference>
<feature type="region of interest" description="Disordered" evidence="1">
    <location>
        <begin position="1"/>
        <end position="24"/>
    </location>
</feature>
<name>A0A2U1ABH3_9BURK</name>
<gene>
    <name evidence="3" type="ORF">C7410_104147</name>
</gene>
<protein>
    <submittedName>
        <fullName evidence="3">CobW/HypB/UreG family nucleotide-binding protein</fullName>
    </submittedName>
</protein>
<proteinExistence type="predicted"/>
<dbReference type="Gene3D" id="2.170.130.10">
    <property type="entry name" value="TonB-dependent receptor, plug domain"/>
    <property type="match status" value="1"/>
</dbReference>
<evidence type="ECO:0000259" key="2">
    <source>
        <dbReference type="Pfam" id="PF02492"/>
    </source>
</evidence>
<feature type="domain" description="CobW/HypB/UreG nucleotide-binding" evidence="2">
    <location>
        <begin position="114"/>
        <end position="164"/>
    </location>
</feature>
<evidence type="ECO:0000313" key="3">
    <source>
        <dbReference type="EMBL" id="PYE25567.1"/>
    </source>
</evidence>
<dbReference type="InterPro" id="IPR003495">
    <property type="entry name" value="CobW/HypB/UreG_nucleotide-bd"/>
</dbReference>
<sequence>MRKSGRGLKLRGASHQRTPSEGANSLGLPIAAVEQVEVIKGADAVLTGMMNPTGIVNVVTKQPTAEASRLPKSERRTRSIRPSATLMQCYNIPFSTTLPPEVFHALSRRTTACHGASQLDEHHEAQEQVGFADRILVSKADLVGEAQTYALMQRLRQMNPRAPIRTHILVRPMSPNFWISEASTLMQSSKSSHTFSKT</sequence>
<dbReference type="Proteomes" id="UP000247772">
    <property type="component" value="Unassembled WGS sequence"/>
</dbReference>
<dbReference type="InterPro" id="IPR027417">
    <property type="entry name" value="P-loop_NTPase"/>
</dbReference>
<evidence type="ECO:0000256" key="1">
    <source>
        <dbReference type="SAM" id="MobiDB-lite"/>
    </source>
</evidence>